<proteinExistence type="inferred from homology"/>
<keyword evidence="3 8" id="KW-0489">Methyltransferase</keyword>
<dbReference type="PRINTS" id="PR00506">
    <property type="entry name" value="D21N6MTFRASE"/>
</dbReference>
<evidence type="ECO:0000256" key="3">
    <source>
        <dbReference type="ARBA" id="ARBA00022603"/>
    </source>
</evidence>
<dbReference type="InterPro" id="IPR029063">
    <property type="entry name" value="SAM-dependent_MTases_sf"/>
</dbReference>
<protein>
    <recommendedName>
        <fullName evidence="2">site-specific DNA-methyltransferase (adenine-specific)</fullName>
        <ecNumber evidence="2">2.1.1.72</ecNumber>
    </recommendedName>
</protein>
<dbReference type="GO" id="GO:0008170">
    <property type="term" value="F:N-methyltransferase activity"/>
    <property type="evidence" value="ECO:0007669"/>
    <property type="project" value="InterPro"/>
</dbReference>
<dbReference type="GO" id="GO:0005737">
    <property type="term" value="C:cytoplasm"/>
    <property type="evidence" value="ECO:0007669"/>
    <property type="project" value="TreeGrafter"/>
</dbReference>
<dbReference type="GO" id="GO:0032259">
    <property type="term" value="P:methylation"/>
    <property type="evidence" value="ECO:0007669"/>
    <property type="project" value="UniProtKB-KW"/>
</dbReference>
<dbReference type="PANTHER" id="PTHR13370">
    <property type="entry name" value="RNA METHYLASE-RELATED"/>
    <property type="match status" value="1"/>
</dbReference>
<organism evidence="8 9">
    <name type="scientific">Neoaquamicrobium microcysteis</name>
    <dbReference type="NCBI Taxonomy" id="2682781"/>
    <lineage>
        <taxon>Bacteria</taxon>
        <taxon>Pseudomonadati</taxon>
        <taxon>Pseudomonadota</taxon>
        <taxon>Alphaproteobacteria</taxon>
        <taxon>Hyphomicrobiales</taxon>
        <taxon>Phyllobacteriaceae</taxon>
        <taxon>Neoaquamicrobium</taxon>
    </lineage>
</organism>
<keyword evidence="4 8" id="KW-0808">Transferase</keyword>
<comment type="caution">
    <text evidence="8">The sequence shown here is derived from an EMBL/GenBank/DDBJ whole genome shotgun (WGS) entry which is preliminary data.</text>
</comment>
<evidence type="ECO:0000259" key="7">
    <source>
        <dbReference type="Pfam" id="PF01555"/>
    </source>
</evidence>
<comment type="catalytic activity">
    <reaction evidence="6">
        <text>a 2'-deoxyadenosine in DNA + S-adenosyl-L-methionine = an N(6)-methyl-2'-deoxyadenosine in DNA + S-adenosyl-L-homocysteine + H(+)</text>
        <dbReference type="Rhea" id="RHEA:15197"/>
        <dbReference type="Rhea" id="RHEA-COMP:12418"/>
        <dbReference type="Rhea" id="RHEA-COMP:12419"/>
        <dbReference type="ChEBI" id="CHEBI:15378"/>
        <dbReference type="ChEBI" id="CHEBI:57856"/>
        <dbReference type="ChEBI" id="CHEBI:59789"/>
        <dbReference type="ChEBI" id="CHEBI:90615"/>
        <dbReference type="ChEBI" id="CHEBI:90616"/>
        <dbReference type="EC" id="2.1.1.72"/>
    </reaction>
</comment>
<evidence type="ECO:0000256" key="1">
    <source>
        <dbReference type="ARBA" id="ARBA00006594"/>
    </source>
</evidence>
<gene>
    <name evidence="8" type="ORF">FY036_01505</name>
</gene>
<feature type="domain" description="DNA methylase N-4/N-6" evidence="7">
    <location>
        <begin position="103"/>
        <end position="404"/>
    </location>
</feature>
<dbReference type="InterPro" id="IPR002941">
    <property type="entry name" value="DNA_methylase_N4/N6"/>
</dbReference>
<reference evidence="8 9" key="2">
    <citation type="submission" date="2019-09" db="EMBL/GenBank/DDBJ databases">
        <title>Mesorhizobium sp. MaA-C15 isolated from Microcystis aeruginosa.</title>
        <authorList>
            <person name="Jeong S.E."/>
            <person name="Jin H.M."/>
            <person name="Jeon C.O."/>
        </authorList>
    </citation>
    <scope>NUCLEOTIDE SEQUENCE [LARGE SCALE GENOMIC DNA]</scope>
    <source>
        <strain evidence="8 9">MaA-C15</strain>
    </source>
</reference>
<dbReference type="GO" id="GO:0009007">
    <property type="term" value="F:site-specific DNA-methyltransferase (adenine-specific) activity"/>
    <property type="evidence" value="ECO:0007669"/>
    <property type="project" value="UniProtKB-EC"/>
</dbReference>
<dbReference type="EC" id="2.1.1.72" evidence="2"/>
<dbReference type="InterPro" id="IPR002295">
    <property type="entry name" value="N4/N6-MTase_EcoPI_Mod-like"/>
</dbReference>
<dbReference type="Proteomes" id="UP000323258">
    <property type="component" value="Unassembled WGS sequence"/>
</dbReference>
<dbReference type="RefSeq" id="WP_148912948.1">
    <property type="nucleotide sequence ID" value="NZ_VSZS01000049.1"/>
</dbReference>
<sequence>MSDKPNITYGPSNPHPLSQMRTELVWEGKYDEFGNRREVNVAHLSMPLQRTEAIDWPQSRAKAQGTLFDDARAHADDFRNRLIWGDNRAVIAALLEEFKGAAKLIYIDPPFDIGTDFSLSVAIGDGKETAEKDQSILEMVAYRDMWGKGTNSYLHMLYERLILSRELLSEDGIIFVHIGSNINHLVRVLMDDVFGRDNFLNEIIWKRTHAHSDAKRFGIIHDCLLMYSNSENYSFFRQHKPHDDSYIKSHYGQVDENGRRFRLVTLSAAGPGPARKFGDRVIDPPPGRHWAWGQQRIDEGLKSGKIVFARTGQPNIKQYLDEMDGTVVQSIWDDIPPVNPVSAELLGYATQKPEALLERIINCATSEGDLVVDFFCGSGTTLAVAEKLGRRWIGADLGRFAVHTSRKRLIGVQRELHEQGRRYRSFDVFNLGRYERQWWQRDILKGAEDEHHKVVLRFFRAEPLPHAPSPLIHGRKAAAFVHVDGIDSIFSGEEAKAVALAVKAAGGKQVHCLAWDFEMDIRQTIAGIESELDVKIRLHRIPREIMEKNRTEVPPFFEVALLEAEPVLRNAPKGKTVEIKLKSFLPSLTEVPSKELEALQERAMTSGFDFIDFWAVDFDWAPDKPFNHHWQDYRTRKDRSLKTISDADFSYNKPGKYTACVKVVDVFGCDTSISVEIEV</sequence>
<dbReference type="Pfam" id="PF01555">
    <property type="entry name" value="N6_N4_Mtase"/>
    <property type="match status" value="1"/>
</dbReference>
<name>A0A5D4H618_9HYPH</name>
<keyword evidence="5" id="KW-0949">S-adenosyl-L-methionine</keyword>
<evidence type="ECO:0000256" key="6">
    <source>
        <dbReference type="ARBA" id="ARBA00047942"/>
    </source>
</evidence>
<dbReference type="EMBL" id="VSZS01000049">
    <property type="protein sequence ID" value="TYR36067.1"/>
    <property type="molecule type" value="Genomic_DNA"/>
</dbReference>
<dbReference type="OrthoDB" id="9816043at2"/>
<dbReference type="PROSITE" id="PS00092">
    <property type="entry name" value="N6_MTASE"/>
    <property type="match status" value="1"/>
</dbReference>
<dbReference type="GO" id="GO:0003677">
    <property type="term" value="F:DNA binding"/>
    <property type="evidence" value="ECO:0007669"/>
    <property type="project" value="InterPro"/>
</dbReference>
<dbReference type="InterPro" id="IPR002052">
    <property type="entry name" value="DNA_methylase_N6_adenine_CS"/>
</dbReference>
<reference evidence="8 9" key="1">
    <citation type="submission" date="2019-08" db="EMBL/GenBank/DDBJ databases">
        <authorList>
            <person name="Seo Y.L."/>
        </authorList>
    </citation>
    <scope>NUCLEOTIDE SEQUENCE [LARGE SCALE GENOMIC DNA]</scope>
    <source>
        <strain evidence="8 9">MaA-C15</strain>
    </source>
</reference>
<evidence type="ECO:0000256" key="2">
    <source>
        <dbReference type="ARBA" id="ARBA00011900"/>
    </source>
</evidence>
<comment type="similarity">
    <text evidence="1">Belongs to the N(4)/N(6)-methyltransferase family.</text>
</comment>
<dbReference type="AlphaFoldDB" id="A0A5D4H618"/>
<keyword evidence="9" id="KW-1185">Reference proteome</keyword>
<dbReference type="SUPFAM" id="SSF53335">
    <property type="entry name" value="S-adenosyl-L-methionine-dependent methyltransferases"/>
    <property type="match status" value="1"/>
</dbReference>
<evidence type="ECO:0000256" key="5">
    <source>
        <dbReference type="ARBA" id="ARBA00022691"/>
    </source>
</evidence>
<dbReference type="PANTHER" id="PTHR13370:SF24">
    <property type="entry name" value="TYPE III RESTRICTION-MODIFICATION ENZYME STYLTI MOD SUBUNIT"/>
    <property type="match status" value="1"/>
</dbReference>
<evidence type="ECO:0000256" key="4">
    <source>
        <dbReference type="ARBA" id="ARBA00022679"/>
    </source>
</evidence>
<evidence type="ECO:0000313" key="9">
    <source>
        <dbReference type="Proteomes" id="UP000323258"/>
    </source>
</evidence>
<evidence type="ECO:0000313" key="8">
    <source>
        <dbReference type="EMBL" id="TYR36067.1"/>
    </source>
</evidence>
<dbReference type="Gene3D" id="3.40.50.150">
    <property type="entry name" value="Vaccinia Virus protein VP39"/>
    <property type="match status" value="1"/>
</dbReference>
<accession>A0A5D4H618</accession>